<evidence type="ECO:0000256" key="4">
    <source>
        <dbReference type="ARBA" id="ARBA00023242"/>
    </source>
</evidence>
<comment type="caution">
    <text evidence="6">The sequence shown here is derived from an EMBL/GenBank/DDBJ whole genome shotgun (WGS) entry which is preliminary data.</text>
</comment>
<dbReference type="InterPro" id="IPR001232">
    <property type="entry name" value="SKP1-like"/>
</dbReference>
<dbReference type="AlphaFoldDB" id="A0A1C7ML07"/>
<dbReference type="InterPro" id="IPR016073">
    <property type="entry name" value="Skp1_comp_POZ"/>
</dbReference>
<comment type="subcellular location">
    <subcellularLocation>
        <location evidence="1">Nucleus</location>
    </subcellularLocation>
</comment>
<dbReference type="SMART" id="SM00512">
    <property type="entry name" value="Skp1"/>
    <property type="match status" value="1"/>
</dbReference>
<dbReference type="Proteomes" id="UP000092993">
    <property type="component" value="Unassembled WGS sequence"/>
</dbReference>
<dbReference type="SUPFAM" id="SSF54695">
    <property type="entry name" value="POZ domain"/>
    <property type="match status" value="1"/>
</dbReference>
<dbReference type="GO" id="GO:0003746">
    <property type="term" value="F:translation elongation factor activity"/>
    <property type="evidence" value="ECO:0007669"/>
    <property type="project" value="UniProtKB-KW"/>
</dbReference>
<dbReference type="OrthoDB" id="249087at2759"/>
<dbReference type="PANTHER" id="PTHR20648">
    <property type="entry name" value="ELONGIN-C"/>
    <property type="match status" value="1"/>
</dbReference>
<proteinExistence type="inferred from homology"/>
<keyword evidence="6" id="KW-0251">Elongation factor</keyword>
<keyword evidence="7" id="KW-1185">Reference proteome</keyword>
<keyword evidence="4" id="KW-0539">Nucleus</keyword>
<sequence>MQVDSDSKNEWVRLTSNDGYTFLVRRKVANGSGTLKNMLSSESNFAEAVSNTCPMEDRSAVVEKLCEYLVYKNIYSGGPAKEEIPDFTERLSPEIALELLMAADYYEA</sequence>
<dbReference type="OMA" id="AMVSPII"/>
<dbReference type="STRING" id="5627.A0A1C7ML07"/>
<dbReference type="InterPro" id="IPR011333">
    <property type="entry name" value="SKP1/BTB/POZ_sf"/>
</dbReference>
<dbReference type="Pfam" id="PF03931">
    <property type="entry name" value="Skp1_POZ"/>
    <property type="match status" value="1"/>
</dbReference>
<evidence type="ECO:0000256" key="2">
    <source>
        <dbReference type="ARBA" id="ARBA00009993"/>
    </source>
</evidence>
<dbReference type="Gene3D" id="3.30.710.10">
    <property type="entry name" value="Potassium Channel Kv1.1, Chain A"/>
    <property type="match status" value="1"/>
</dbReference>
<feature type="domain" description="SKP1 component POZ" evidence="5">
    <location>
        <begin position="12"/>
        <end position="69"/>
    </location>
</feature>
<organism evidence="6 7">
    <name type="scientific">Grifola frondosa</name>
    <name type="common">Maitake</name>
    <name type="synonym">Polyporus frondosus</name>
    <dbReference type="NCBI Taxonomy" id="5627"/>
    <lineage>
        <taxon>Eukaryota</taxon>
        <taxon>Fungi</taxon>
        <taxon>Dikarya</taxon>
        <taxon>Basidiomycota</taxon>
        <taxon>Agaricomycotina</taxon>
        <taxon>Agaricomycetes</taxon>
        <taxon>Polyporales</taxon>
        <taxon>Grifolaceae</taxon>
        <taxon>Grifola</taxon>
    </lineage>
</organism>
<protein>
    <recommendedName>
        <fullName evidence="3">Elongin-C</fullName>
    </recommendedName>
</protein>
<name>A0A1C7ML07_GRIFR</name>
<evidence type="ECO:0000256" key="1">
    <source>
        <dbReference type="ARBA" id="ARBA00004123"/>
    </source>
</evidence>
<comment type="similarity">
    <text evidence="2">Belongs to the SKP1 family.</text>
</comment>
<evidence type="ECO:0000259" key="5">
    <source>
        <dbReference type="Pfam" id="PF03931"/>
    </source>
</evidence>
<dbReference type="InterPro" id="IPR039948">
    <property type="entry name" value="ELC1"/>
</dbReference>
<evidence type="ECO:0000256" key="3">
    <source>
        <dbReference type="ARBA" id="ARBA00021347"/>
    </source>
</evidence>
<evidence type="ECO:0000313" key="6">
    <source>
        <dbReference type="EMBL" id="OBZ77551.1"/>
    </source>
</evidence>
<accession>A0A1C7ML07</accession>
<keyword evidence="6" id="KW-0648">Protein biosynthesis</keyword>
<dbReference type="EMBL" id="LUGG01000002">
    <property type="protein sequence ID" value="OBZ77551.1"/>
    <property type="molecule type" value="Genomic_DNA"/>
</dbReference>
<evidence type="ECO:0000313" key="7">
    <source>
        <dbReference type="Proteomes" id="UP000092993"/>
    </source>
</evidence>
<reference evidence="6 7" key="1">
    <citation type="submission" date="2016-03" db="EMBL/GenBank/DDBJ databases">
        <title>Whole genome sequencing of Grifola frondosa 9006-11.</title>
        <authorList>
            <person name="Min B."/>
            <person name="Park H."/>
            <person name="Kim J.-G."/>
            <person name="Cho H."/>
            <person name="Oh Y.-L."/>
            <person name="Kong W.-S."/>
            <person name="Choi I.-G."/>
        </authorList>
    </citation>
    <scope>NUCLEOTIDE SEQUENCE [LARGE SCALE GENOMIC DNA]</scope>
    <source>
        <strain evidence="6 7">9006-11</strain>
    </source>
</reference>
<dbReference type="FunFam" id="3.30.710.10:FF:000035">
    <property type="entry name" value="Elongin C transcription elongation factor"/>
    <property type="match status" value="1"/>
</dbReference>
<gene>
    <name evidence="6" type="primary">Tceb1</name>
    <name evidence="6" type="ORF">A0H81_01765</name>
</gene>
<dbReference type="GO" id="GO:0006511">
    <property type="term" value="P:ubiquitin-dependent protein catabolic process"/>
    <property type="evidence" value="ECO:0007669"/>
    <property type="project" value="InterPro"/>
</dbReference>
<dbReference type="GO" id="GO:0005634">
    <property type="term" value="C:nucleus"/>
    <property type="evidence" value="ECO:0007669"/>
    <property type="project" value="UniProtKB-SubCell"/>
</dbReference>